<reference evidence="2 3" key="1">
    <citation type="submission" date="2012-12" db="EMBL/GenBank/DDBJ databases">
        <title>Genome Assembly of Photobacterium sp. AK15.</title>
        <authorList>
            <person name="Khatri I."/>
            <person name="Vaidya B."/>
            <person name="Srinivas T.N.R."/>
            <person name="Subramanian S."/>
            <person name="Pinnaka A."/>
        </authorList>
    </citation>
    <scope>NUCLEOTIDE SEQUENCE [LARGE SCALE GENOMIC DNA]</scope>
    <source>
        <strain evidence="2 3">AK15</strain>
    </source>
</reference>
<protein>
    <submittedName>
        <fullName evidence="2">Uncharacterized protein</fullName>
    </submittedName>
</protein>
<accession>L8JEG2</accession>
<evidence type="ECO:0000313" key="3">
    <source>
        <dbReference type="Proteomes" id="UP000011134"/>
    </source>
</evidence>
<keyword evidence="3" id="KW-1185">Reference proteome</keyword>
<feature type="compositionally biased region" description="Polar residues" evidence="1">
    <location>
        <begin position="284"/>
        <end position="297"/>
    </location>
</feature>
<evidence type="ECO:0000313" key="2">
    <source>
        <dbReference type="EMBL" id="ELR67220.1"/>
    </source>
</evidence>
<feature type="region of interest" description="Disordered" evidence="1">
    <location>
        <begin position="284"/>
        <end position="304"/>
    </location>
</feature>
<dbReference type="EMBL" id="AMZO01000003">
    <property type="protein sequence ID" value="ELR67220.1"/>
    <property type="molecule type" value="Genomic_DNA"/>
</dbReference>
<evidence type="ECO:0000256" key="1">
    <source>
        <dbReference type="SAM" id="MobiDB-lite"/>
    </source>
</evidence>
<organism evidence="2 3">
    <name type="scientific">Photobacterium marinum</name>
    <dbReference type="NCBI Taxonomy" id="1056511"/>
    <lineage>
        <taxon>Bacteria</taxon>
        <taxon>Pseudomonadati</taxon>
        <taxon>Pseudomonadota</taxon>
        <taxon>Gammaproteobacteria</taxon>
        <taxon>Vibrionales</taxon>
        <taxon>Vibrionaceae</taxon>
        <taxon>Photobacterium</taxon>
    </lineage>
</organism>
<proteinExistence type="predicted"/>
<gene>
    <name evidence="2" type="ORF">C942_02728</name>
</gene>
<dbReference type="AlphaFoldDB" id="L8JEG2"/>
<sequence length="404" mass="45071">MTRQHVMTTAKEWLSQFADHYHFGTNIQVDDGHHWQWQLSINDVKPRWLINGYMNGTSFHIGCEPQCVLSCIEQAITEGIFSALPHGFQMMLVQQAAENWLRAIKTSSNQASNHNQLENDDLTNDLVVESLKADITTSENLTICLNGSRTKTRTGTNSQANSDVHTIKLYFSTDSAAAHPLLAPLLKSWPPRPVHNHPKMPVKSSLIAGFQSLSRAECEQLHTGALLCQGHYYFPRALLAIEGNANGFLLPINAEHDAHYVEKPSHLVQVLKLPFVSAPALSPSNVSNEPSSTSAPEQASDEQPDNYWLVMKSETLFLSPECASRLKRAEIDANSDEIATIITMNQAERPMVELFLIYPGALVQEQYCGQAEIVEYQGQTALAITRWFFPSTIQPEEPTNAQYS</sequence>
<name>L8JEG2_9GAMM</name>
<dbReference type="Proteomes" id="UP000011134">
    <property type="component" value="Unassembled WGS sequence"/>
</dbReference>
<dbReference type="PATRIC" id="fig|1056511.3.peg.790"/>
<comment type="caution">
    <text evidence="2">The sequence shown here is derived from an EMBL/GenBank/DDBJ whole genome shotgun (WGS) entry which is preliminary data.</text>
</comment>